<gene>
    <name evidence="1" type="ORF">OM960_21975</name>
</gene>
<evidence type="ECO:0000313" key="1">
    <source>
        <dbReference type="EMBL" id="MCW3784204.1"/>
    </source>
</evidence>
<sequence length="168" mass="18667">MLDPIASARRPLMSDLPIRGFGRRAHLITSFFVGVVLLSGLSGQVAAQVDDRYSECARILETEPLNQFGALSKSRDFSILSKNGAANKLIGVQCSRDQIYDYFVDNGWIFRGESNILVTTNLGPHDHGISFCYPRKFPMNLLSGRCSVFAAILSLREHVVNFYIHGSK</sequence>
<dbReference type="Proteomes" id="UP001207582">
    <property type="component" value="Unassembled WGS sequence"/>
</dbReference>
<evidence type="ECO:0000313" key="2">
    <source>
        <dbReference type="Proteomes" id="UP001207582"/>
    </source>
</evidence>
<proteinExistence type="predicted"/>
<accession>A0ABT3J947</accession>
<reference evidence="1 2" key="1">
    <citation type="submission" date="2022-10" db="EMBL/GenBank/DDBJ databases">
        <title>Defluviimonas sp. CAU 1641 isolated from mud.</title>
        <authorList>
            <person name="Kim W."/>
        </authorList>
    </citation>
    <scope>NUCLEOTIDE SEQUENCE [LARGE SCALE GENOMIC DNA]</scope>
    <source>
        <strain evidence="1 2">CAU 1641</strain>
    </source>
</reference>
<keyword evidence="2" id="KW-1185">Reference proteome</keyword>
<name>A0ABT3J947_9RHOB</name>
<comment type="caution">
    <text evidence="1">The sequence shown here is derived from an EMBL/GenBank/DDBJ whole genome shotgun (WGS) entry which is preliminary data.</text>
</comment>
<organism evidence="1 2">
    <name type="scientific">Defluviimonas salinarum</name>
    <dbReference type="NCBI Taxonomy" id="2992147"/>
    <lineage>
        <taxon>Bacteria</taxon>
        <taxon>Pseudomonadati</taxon>
        <taxon>Pseudomonadota</taxon>
        <taxon>Alphaproteobacteria</taxon>
        <taxon>Rhodobacterales</taxon>
        <taxon>Paracoccaceae</taxon>
        <taxon>Albidovulum</taxon>
    </lineage>
</organism>
<dbReference type="EMBL" id="JAPDOG010000034">
    <property type="protein sequence ID" value="MCW3784204.1"/>
    <property type="molecule type" value="Genomic_DNA"/>
</dbReference>
<protein>
    <submittedName>
        <fullName evidence="1">Uncharacterized protein</fullName>
    </submittedName>
</protein>